<comment type="subcellular location">
    <subcellularLocation>
        <location evidence="1">Cell membrane</location>
        <topology evidence="1">Multi-pass membrane protein</topology>
    </subcellularLocation>
</comment>
<evidence type="ECO:0000256" key="10">
    <source>
        <dbReference type="ARBA" id="ARBA00035112"/>
    </source>
</evidence>
<feature type="region of interest" description="Disordered" evidence="11">
    <location>
        <begin position="751"/>
        <end position="781"/>
    </location>
</feature>
<dbReference type="OrthoDB" id="6500128at2759"/>
<feature type="compositionally biased region" description="Polar residues" evidence="11">
    <location>
        <begin position="763"/>
        <end position="775"/>
    </location>
</feature>
<reference evidence="15" key="2">
    <citation type="submission" date="2020-11" db="EMBL/GenBank/DDBJ databases">
        <title>Whole genome sequencing of Colletotrichum sp.</title>
        <authorList>
            <person name="Li H."/>
        </authorList>
    </citation>
    <scope>NUCLEOTIDE SEQUENCE</scope>
    <source>
        <strain evidence="15">CkLH20</strain>
    </source>
</reference>
<dbReference type="FunFam" id="1.20.1560.10:FF:000066">
    <property type="entry name" value="ABC multidrug transporter (Eurofung)"/>
    <property type="match status" value="1"/>
</dbReference>
<feature type="transmembrane region" description="Helical" evidence="12">
    <location>
        <begin position="487"/>
        <end position="509"/>
    </location>
</feature>
<keyword evidence="3" id="KW-1003">Cell membrane</keyword>
<evidence type="ECO:0000256" key="4">
    <source>
        <dbReference type="ARBA" id="ARBA00022692"/>
    </source>
</evidence>
<keyword evidence="16" id="KW-1185">Reference proteome</keyword>
<feature type="compositionally biased region" description="Basic and acidic residues" evidence="11">
    <location>
        <begin position="1624"/>
        <end position="1633"/>
    </location>
</feature>
<dbReference type="PANTHER" id="PTHR24223">
    <property type="entry name" value="ATP-BINDING CASSETTE SUB-FAMILY C"/>
    <property type="match status" value="1"/>
</dbReference>
<keyword evidence="4 12" id="KW-0812">Transmembrane</keyword>
<dbReference type="InterPro" id="IPR036640">
    <property type="entry name" value="ABC1_TM_sf"/>
</dbReference>
<keyword evidence="8 12" id="KW-0472">Membrane</keyword>
<dbReference type="PROSITE" id="PS50893">
    <property type="entry name" value="ABC_TRANSPORTER_2"/>
    <property type="match status" value="1"/>
</dbReference>
<evidence type="ECO:0000256" key="6">
    <source>
        <dbReference type="ARBA" id="ARBA00022840"/>
    </source>
</evidence>
<dbReference type="EMBL" id="JAATWM020000001">
    <property type="protein sequence ID" value="KAF9882288.1"/>
    <property type="molecule type" value="Genomic_DNA"/>
</dbReference>
<proteinExistence type="inferred from homology"/>
<dbReference type="PANTHER" id="PTHR24223:SF399">
    <property type="entry name" value="ABC TRANSPORTER ATNG"/>
    <property type="match status" value="1"/>
</dbReference>
<dbReference type="PROSITE" id="PS00211">
    <property type="entry name" value="ABC_TRANSPORTER_1"/>
    <property type="match status" value="2"/>
</dbReference>
<dbReference type="Proteomes" id="UP000781932">
    <property type="component" value="Unassembled WGS sequence"/>
</dbReference>
<feature type="transmembrane region" description="Helical" evidence="12">
    <location>
        <begin position="1071"/>
        <end position="1097"/>
    </location>
</feature>
<sequence>MSEFDEASISASKERLLSPSLSDYEDAPLQQVQKPCRHKYFWALMLGFGLSLMLNFGLLDEGITTLYSPANDAVEYRLTKFASSVEGGETDFQGRPSAKSNQAWKSLYENSFTHITKEEAQILPNKTAPELESEGSGYLVVLNVFHDLHCMDNIRKGLYYFLEPQWNSTHNPYILHESPEAALEDRGGDHLSIMHLDHCIDSLRQSIQCTGDVVPNVFQYSPKYGGVRARSTVVHECRNFNKIQEWAAERHVPGPFKDFGKGPELGKCGIDDPWTCLTPVSLAAAILALINSILIVGLIYVEHDRSIRPSKLISIYLSLSSLVDLAQARSLFLQQPNTSGRIGCVFVASLATKFILVLLEEIPKQRKPGTSSKEEISGPLNRSVFGWLSSLFIRGSRGLLAVDDLGIIDRKFDSARLLSKLSSSWDRCDKSAKHALLKSTFSAFRISYVAPILPRLCLAAFNFSQPFLIKRIIEFVAVSKHAQYHEIAGGLIGACFLIYLGLAISRGIYNHAVYQLTTTLRGGLVSVIFCKSLELDAATATKAEAITLMSTDIDSIASGVKDLHEIWASVLELGVAVYLLNLQIDAACFVVMIPAVVLSFVMERATDGIGPARMAWNEGVQERVSITSSMLSQIKGVKMMGLANYFAKTVQHLRVKELDMSKKFRVFIVRIILISNLSDQMTPAVVVTAAVFWTRADGFTVSQAFTSLAIVALVSTPLANLIGSYPTFVSSVACFGRVQEFLVQEERRSQRLQDADASERKPSANTPSISDNASHPASHDHANELKEMQQIPGQSDIAISLDNVTVCFEGKEEPILRGITLSIPRHKYTEVTGVVGCGKSTFLKVILGEISSIGGYIRFKQPNVSVAFCEQTVWLRNISVMDNIIGQERFDKEWYGCVVFACDLKEDISRMPEGDRTLVGSGGITLSGGQKQRVALARAVYARRSIILLDDPFSALDAETRAKVFSRLLGEEGLLRKGDATVVHAIPAGPRKSIADKVILLNKTGSVEQAGPSINLATAFKDIDFEHRAEDSTHQDENATVAAETPQPKAPKVNDEDATQRQSGDFSLYRFYLQSIGPALTITFILFAATYIFLGFMPNIWLRIWTDHGTNDGSRGAYFGAYLAFCIGTVLFSGLAIGIFFVVVIPHSAARLHWQLLDSVLKAPLWFFTTVDSGVTLNRFSQDMTLVDQTLPTAFFEVVLDTLVAIASAALIASGAQYFAAIIPFCVLPLYFLQKFYLKTSRQMRHLDLECKSPLYTHFTETLNGVVTIRAFGWQQEFVKEQLHLLDVSQKPYYMLFCIQRWLAIVLDLFVTVIATALVAFAVKFTNTTSGGAIGLSMVSLMGLNSSLSRLISSWTNLETSLGAIARLRDFVRDTPHEDNIDDQSLRPIPPGWPSSGAITFQNINAKYKTDDEDILRDLSLSIKAGQKVGICGRTGRQVFPLLDEVDLCLLSRDAIRPHLITLPQDPVTLPGTIRTNLDPYELCDSLSGEKVMLEALQKTFLWDDVIKPQGGLDAKFTDVSLSHGQQQLFALARAILHKDSSIVVLLDEATSSVDHETDTRLQKVIRDELASHTVLAVAHRLDTIKNYDVVVVMDKVIFCRKPRCPPFEARDYQGDGDDEGEGEGEKRGKAERAAVGSIRWVKFDESHPVVDFADHFLDVSRT</sequence>
<dbReference type="InterPro" id="IPR044726">
    <property type="entry name" value="ABCC_6TM_D2"/>
</dbReference>
<comment type="caution">
    <text evidence="15">The sequence shown here is derived from an EMBL/GenBank/DDBJ whole genome shotgun (WGS) entry which is preliminary data.</text>
</comment>
<dbReference type="InterPro" id="IPR003593">
    <property type="entry name" value="AAA+_ATPase"/>
</dbReference>
<dbReference type="GO" id="GO:0005524">
    <property type="term" value="F:ATP binding"/>
    <property type="evidence" value="ECO:0007669"/>
    <property type="project" value="UniProtKB-KW"/>
</dbReference>
<evidence type="ECO:0000256" key="5">
    <source>
        <dbReference type="ARBA" id="ARBA00022741"/>
    </source>
</evidence>
<dbReference type="PROSITE" id="PS50929">
    <property type="entry name" value="ABC_TM1F"/>
    <property type="match status" value="2"/>
</dbReference>
<dbReference type="InterPro" id="IPR044746">
    <property type="entry name" value="ABCC_6TM_D1"/>
</dbReference>
<dbReference type="SUPFAM" id="SSF52540">
    <property type="entry name" value="P-loop containing nucleoside triphosphate hydrolases"/>
    <property type="match status" value="2"/>
</dbReference>
<dbReference type="GO" id="GO:0140359">
    <property type="term" value="F:ABC-type transporter activity"/>
    <property type="evidence" value="ECO:0007669"/>
    <property type="project" value="InterPro"/>
</dbReference>
<evidence type="ECO:0000313" key="15">
    <source>
        <dbReference type="EMBL" id="KAF9882288.1"/>
    </source>
</evidence>
<feature type="compositionally biased region" description="Basic and acidic residues" evidence="11">
    <location>
        <begin position="751"/>
        <end position="762"/>
    </location>
</feature>
<keyword evidence="5" id="KW-0547">Nucleotide-binding</keyword>
<dbReference type="InterPro" id="IPR027417">
    <property type="entry name" value="P-loop_NTPase"/>
</dbReference>
<dbReference type="CDD" id="cd18580">
    <property type="entry name" value="ABC_6TM_ABCC_D2"/>
    <property type="match status" value="1"/>
</dbReference>
<feature type="domain" description="ABC transmembrane type-1" evidence="14">
    <location>
        <begin position="456"/>
        <end position="730"/>
    </location>
</feature>
<dbReference type="InterPro" id="IPR003439">
    <property type="entry name" value="ABC_transporter-like_ATP-bd"/>
</dbReference>
<feature type="region of interest" description="Disordered" evidence="11">
    <location>
        <begin position="1610"/>
        <end position="1634"/>
    </location>
</feature>
<evidence type="ECO:0000259" key="13">
    <source>
        <dbReference type="PROSITE" id="PS50893"/>
    </source>
</evidence>
<dbReference type="Pfam" id="PF00664">
    <property type="entry name" value="ABC_membrane"/>
    <property type="match status" value="2"/>
</dbReference>
<dbReference type="SUPFAM" id="SSF90123">
    <property type="entry name" value="ABC transporter transmembrane region"/>
    <property type="match status" value="2"/>
</dbReference>
<feature type="region of interest" description="Disordered" evidence="11">
    <location>
        <begin position="1031"/>
        <end position="1061"/>
    </location>
</feature>
<keyword evidence="6" id="KW-0067">ATP-binding</keyword>
<dbReference type="GO" id="GO:0043386">
    <property type="term" value="P:mycotoxin biosynthetic process"/>
    <property type="evidence" value="ECO:0007669"/>
    <property type="project" value="InterPro"/>
</dbReference>
<dbReference type="Gene3D" id="1.20.1560.10">
    <property type="entry name" value="ABC transporter type 1, transmembrane domain"/>
    <property type="match status" value="2"/>
</dbReference>
<evidence type="ECO:0000256" key="9">
    <source>
        <dbReference type="ARBA" id="ARBA00023180"/>
    </source>
</evidence>
<comment type="similarity">
    <text evidence="10">Belongs to the ustYa family.</text>
</comment>
<feature type="domain" description="ABC transmembrane type-1" evidence="14">
    <location>
        <begin position="1085"/>
        <end position="1360"/>
    </location>
</feature>
<dbReference type="InterPro" id="IPR050173">
    <property type="entry name" value="ABC_transporter_C-like"/>
</dbReference>
<protein>
    <submittedName>
        <fullName evidence="15">ABC multidrug transporter</fullName>
    </submittedName>
</protein>
<feature type="domain" description="ABC transporter" evidence="13">
    <location>
        <begin position="799"/>
        <end position="1028"/>
    </location>
</feature>
<keyword evidence="2" id="KW-0813">Transport</keyword>
<dbReference type="FunFam" id="1.20.1560.10:FF:000055">
    <property type="entry name" value="ABC multidrug transporter (Eurofung)"/>
    <property type="match status" value="1"/>
</dbReference>
<evidence type="ECO:0000259" key="14">
    <source>
        <dbReference type="PROSITE" id="PS50929"/>
    </source>
</evidence>
<dbReference type="GO" id="GO:0016887">
    <property type="term" value="F:ATP hydrolysis activity"/>
    <property type="evidence" value="ECO:0007669"/>
    <property type="project" value="InterPro"/>
</dbReference>
<gene>
    <name evidence="15" type="ORF">CkaCkLH20_00324</name>
</gene>
<keyword evidence="7 12" id="KW-1133">Transmembrane helix</keyword>
<feature type="transmembrane region" description="Helical" evidence="12">
    <location>
        <begin position="1302"/>
        <end position="1323"/>
    </location>
</feature>
<evidence type="ECO:0000256" key="2">
    <source>
        <dbReference type="ARBA" id="ARBA00022448"/>
    </source>
</evidence>
<dbReference type="InterPro" id="IPR017871">
    <property type="entry name" value="ABC_transporter-like_CS"/>
</dbReference>
<keyword evidence="9" id="KW-0325">Glycoprotein</keyword>
<dbReference type="InterPro" id="IPR021765">
    <property type="entry name" value="UstYa-like"/>
</dbReference>
<evidence type="ECO:0000313" key="16">
    <source>
        <dbReference type="Proteomes" id="UP000781932"/>
    </source>
</evidence>
<feature type="transmembrane region" description="Helical" evidence="12">
    <location>
        <begin position="40"/>
        <end position="59"/>
    </location>
</feature>
<dbReference type="Pfam" id="PF11807">
    <property type="entry name" value="UstYa"/>
    <property type="match status" value="1"/>
</dbReference>
<feature type="transmembrane region" description="Helical" evidence="12">
    <location>
        <begin position="1117"/>
        <end position="1145"/>
    </location>
</feature>
<dbReference type="SMART" id="SM00382">
    <property type="entry name" value="AAA"/>
    <property type="match status" value="2"/>
</dbReference>
<accession>A0A9P6IGB2</accession>
<reference evidence="15" key="1">
    <citation type="submission" date="2020-03" db="EMBL/GenBank/DDBJ databases">
        <authorList>
            <person name="He L."/>
        </authorList>
    </citation>
    <scope>NUCLEOTIDE SEQUENCE</scope>
    <source>
        <strain evidence="15">CkLH20</strain>
    </source>
</reference>
<name>A0A9P6IGB2_9PEZI</name>
<evidence type="ECO:0000256" key="7">
    <source>
        <dbReference type="ARBA" id="ARBA00022989"/>
    </source>
</evidence>
<feature type="transmembrane region" description="Helical" evidence="12">
    <location>
        <begin position="280"/>
        <end position="301"/>
    </location>
</feature>
<feature type="transmembrane region" description="Helical" evidence="12">
    <location>
        <begin position="1218"/>
        <end position="1238"/>
    </location>
</feature>
<evidence type="ECO:0000256" key="12">
    <source>
        <dbReference type="SAM" id="Phobius"/>
    </source>
</evidence>
<dbReference type="RefSeq" id="XP_038751749.1">
    <property type="nucleotide sequence ID" value="XM_038883044.1"/>
</dbReference>
<evidence type="ECO:0000256" key="1">
    <source>
        <dbReference type="ARBA" id="ARBA00004651"/>
    </source>
</evidence>
<dbReference type="InterPro" id="IPR011527">
    <property type="entry name" value="ABC1_TM_dom"/>
</dbReference>
<dbReference type="GeneID" id="62156118"/>
<evidence type="ECO:0000256" key="11">
    <source>
        <dbReference type="SAM" id="MobiDB-lite"/>
    </source>
</evidence>
<dbReference type="GO" id="GO:0005886">
    <property type="term" value="C:plasma membrane"/>
    <property type="evidence" value="ECO:0007669"/>
    <property type="project" value="UniProtKB-SubCell"/>
</dbReference>
<evidence type="ECO:0000256" key="8">
    <source>
        <dbReference type="ARBA" id="ARBA00023136"/>
    </source>
</evidence>
<evidence type="ECO:0000256" key="3">
    <source>
        <dbReference type="ARBA" id="ARBA00022475"/>
    </source>
</evidence>
<dbReference type="CDD" id="cd18579">
    <property type="entry name" value="ABC_6TM_ABCC_D1"/>
    <property type="match status" value="1"/>
</dbReference>
<organism evidence="15 16">
    <name type="scientific">Colletotrichum karsti</name>
    <dbReference type="NCBI Taxonomy" id="1095194"/>
    <lineage>
        <taxon>Eukaryota</taxon>
        <taxon>Fungi</taxon>
        <taxon>Dikarya</taxon>
        <taxon>Ascomycota</taxon>
        <taxon>Pezizomycotina</taxon>
        <taxon>Sordariomycetes</taxon>
        <taxon>Hypocreomycetidae</taxon>
        <taxon>Glomerellales</taxon>
        <taxon>Glomerellaceae</taxon>
        <taxon>Colletotrichum</taxon>
        <taxon>Colletotrichum boninense species complex</taxon>
    </lineage>
</organism>
<dbReference type="Gene3D" id="3.40.50.300">
    <property type="entry name" value="P-loop containing nucleotide triphosphate hydrolases"/>
    <property type="match status" value="2"/>
</dbReference>
<dbReference type="Pfam" id="PF00005">
    <property type="entry name" value="ABC_tran"/>
    <property type="match status" value="1"/>
</dbReference>